<name>A0ABU8VLK4_9BURK</name>
<feature type="transmembrane region" description="Helical" evidence="1">
    <location>
        <begin position="69"/>
        <end position="88"/>
    </location>
</feature>
<evidence type="ECO:0000313" key="2">
    <source>
        <dbReference type="EMBL" id="MEJ8814548.1"/>
    </source>
</evidence>
<evidence type="ECO:0008006" key="4">
    <source>
        <dbReference type="Google" id="ProtNLM"/>
    </source>
</evidence>
<comment type="caution">
    <text evidence="2">The sequence shown here is derived from an EMBL/GenBank/DDBJ whole genome shotgun (WGS) entry which is preliminary data.</text>
</comment>
<gene>
    <name evidence="2" type="ORF">WKW77_25955</name>
</gene>
<keyword evidence="3" id="KW-1185">Reference proteome</keyword>
<protein>
    <recommendedName>
        <fullName evidence="4">Trypsin</fullName>
    </recommendedName>
</protein>
<organism evidence="2 3">
    <name type="scientific">Variovorax ureilyticus</name>
    <dbReference type="NCBI Taxonomy" id="1836198"/>
    <lineage>
        <taxon>Bacteria</taxon>
        <taxon>Pseudomonadati</taxon>
        <taxon>Pseudomonadota</taxon>
        <taxon>Betaproteobacteria</taxon>
        <taxon>Burkholderiales</taxon>
        <taxon>Comamonadaceae</taxon>
        <taxon>Variovorax</taxon>
    </lineage>
</organism>
<keyword evidence="1" id="KW-0472">Membrane</keyword>
<dbReference type="RefSeq" id="WP_340359772.1">
    <property type="nucleotide sequence ID" value="NZ_JBBKZU010000013.1"/>
</dbReference>
<evidence type="ECO:0000313" key="3">
    <source>
        <dbReference type="Proteomes" id="UP001365846"/>
    </source>
</evidence>
<accession>A0ABU8VLK4</accession>
<feature type="transmembrane region" description="Helical" evidence="1">
    <location>
        <begin position="12"/>
        <end position="33"/>
    </location>
</feature>
<proteinExistence type="predicted"/>
<dbReference type="Proteomes" id="UP001365846">
    <property type="component" value="Unassembled WGS sequence"/>
</dbReference>
<evidence type="ECO:0000256" key="1">
    <source>
        <dbReference type="SAM" id="Phobius"/>
    </source>
</evidence>
<keyword evidence="1" id="KW-1133">Transmembrane helix</keyword>
<sequence>MASVDYSRKPTTVFVAVALLSLALAVDLVSWLIALNDLPGEGQAYGLMVVAAVMLVVAYLLWQVVGRARWAAIVLSVLLVVLELPNLLDLVTGGIDQPVAEGDLLFEGAEALLCLMGVALLWTKPSRNWFFPRVRRAGR</sequence>
<feature type="transmembrane region" description="Helical" evidence="1">
    <location>
        <begin position="104"/>
        <end position="123"/>
    </location>
</feature>
<feature type="transmembrane region" description="Helical" evidence="1">
    <location>
        <begin position="45"/>
        <end position="62"/>
    </location>
</feature>
<keyword evidence="1" id="KW-0812">Transmembrane</keyword>
<reference evidence="2 3" key="1">
    <citation type="submission" date="2024-03" db="EMBL/GenBank/DDBJ databases">
        <title>Novel species of the genus Variovorax.</title>
        <authorList>
            <person name="Liu Q."/>
            <person name="Xin Y.-H."/>
        </authorList>
    </citation>
    <scope>NUCLEOTIDE SEQUENCE [LARGE SCALE GENOMIC DNA]</scope>
    <source>
        <strain evidence="2 3">KACC 18899</strain>
    </source>
</reference>
<dbReference type="EMBL" id="JBBKZU010000013">
    <property type="protein sequence ID" value="MEJ8814548.1"/>
    <property type="molecule type" value="Genomic_DNA"/>
</dbReference>